<evidence type="ECO:0000256" key="7">
    <source>
        <dbReference type="ARBA" id="ARBA00023150"/>
    </source>
</evidence>
<comment type="cofactor">
    <cofactor evidence="8">
        <name>Mg(2+)</name>
        <dbReference type="ChEBI" id="CHEBI:18420"/>
    </cofactor>
</comment>
<dbReference type="InterPro" id="IPR025877">
    <property type="entry name" value="MobA-like_NTP_Trfase"/>
</dbReference>
<proteinExistence type="inferred from homology"/>
<protein>
    <recommendedName>
        <fullName evidence="8">Probable molybdenum cofactor guanylyltransferase</fullName>
        <shortName evidence="8">MoCo guanylyltransferase</shortName>
        <ecNumber evidence="8">2.7.7.77</ecNumber>
    </recommendedName>
    <alternativeName>
        <fullName evidence="8">GTP:molybdopterin guanylyltransferase</fullName>
    </alternativeName>
    <alternativeName>
        <fullName evidence="8">Mo-MPT guanylyltransferase</fullName>
    </alternativeName>
    <alternativeName>
        <fullName evidence="8">Molybdopterin guanylyltransferase</fullName>
    </alternativeName>
    <alternativeName>
        <fullName evidence="8">Molybdopterin-guanine dinucleotide synthase</fullName>
        <shortName evidence="8">MGD synthase</shortName>
    </alternativeName>
</protein>
<sequence length="196" mass="21885">MSTPLFGLLLVGGESRRMGRDKALLSYDDGRSTQLERSAALLQACTDRVFVSQRKEQDFPLPEAVSPIYDQINDMRGPLCGILSAQQQFPHAHWLVLACDLPFLTVDTLQHLIDAFRAEAPQLTAYQSSHDGLPEPLCAIYPSGSDAPLKALADDIGKYCPRKLLILKQARLIKQHDPRSLDNINTDEEYQSLTQH</sequence>
<evidence type="ECO:0000256" key="8">
    <source>
        <dbReference type="HAMAP-Rule" id="MF_00316"/>
    </source>
</evidence>
<dbReference type="GO" id="GO:0046872">
    <property type="term" value="F:metal ion binding"/>
    <property type="evidence" value="ECO:0007669"/>
    <property type="project" value="UniProtKB-KW"/>
</dbReference>
<keyword evidence="7 8" id="KW-0501">Molybdenum cofactor biosynthesis</keyword>
<feature type="binding site" evidence="8">
    <location>
        <begin position="10"/>
        <end position="12"/>
    </location>
    <ligand>
        <name>GTP</name>
        <dbReference type="ChEBI" id="CHEBI:37565"/>
    </ligand>
</feature>
<evidence type="ECO:0000256" key="3">
    <source>
        <dbReference type="ARBA" id="ARBA00022723"/>
    </source>
</evidence>
<evidence type="ECO:0000313" key="11">
    <source>
        <dbReference type="Proteomes" id="UP000000925"/>
    </source>
</evidence>
<evidence type="ECO:0000256" key="5">
    <source>
        <dbReference type="ARBA" id="ARBA00022842"/>
    </source>
</evidence>
<dbReference type="GO" id="GO:0005525">
    <property type="term" value="F:GTP binding"/>
    <property type="evidence" value="ECO:0007669"/>
    <property type="project" value="UniProtKB-UniRule"/>
</dbReference>
<dbReference type="GO" id="GO:0061603">
    <property type="term" value="F:molybdenum cofactor guanylyltransferase activity"/>
    <property type="evidence" value="ECO:0007669"/>
    <property type="project" value="UniProtKB-EC"/>
</dbReference>
<dbReference type="Gene3D" id="3.90.550.10">
    <property type="entry name" value="Spore Coat Polysaccharide Biosynthesis Protein SpsA, Chain A"/>
    <property type="match status" value="1"/>
</dbReference>
<dbReference type="Proteomes" id="UP000000925">
    <property type="component" value="Chromosome"/>
</dbReference>
<comment type="domain">
    <text evidence="8">The N-terminal domain determines nucleotide recognition and specific binding, while the C-terminal domain determines the specific binding to the target protein.</text>
</comment>
<keyword evidence="4 8" id="KW-0547">Nucleotide-binding</keyword>
<dbReference type="HAMAP" id="MF_00316">
    <property type="entry name" value="MobA"/>
    <property type="match status" value="1"/>
</dbReference>
<dbReference type="SUPFAM" id="SSF53448">
    <property type="entry name" value="Nucleotide-diphospho-sugar transferases"/>
    <property type="match status" value="1"/>
</dbReference>
<comment type="caution">
    <text evidence="8">Lacks conserved residue(s) required for the propagation of feature annotation.</text>
</comment>
<dbReference type="PANTHER" id="PTHR19136:SF81">
    <property type="entry name" value="MOLYBDENUM COFACTOR GUANYLYLTRANSFERASE"/>
    <property type="match status" value="1"/>
</dbReference>
<comment type="similarity">
    <text evidence="8">Belongs to the MobA family.</text>
</comment>
<feature type="binding site" evidence="8">
    <location>
        <position position="70"/>
    </location>
    <ligand>
        <name>GTP</name>
        <dbReference type="ChEBI" id="CHEBI:37565"/>
    </ligand>
</feature>
<gene>
    <name evidence="8" type="primary">mobA</name>
    <name evidence="10" type="ordered locus">Caka_0333</name>
</gene>
<dbReference type="RefSeq" id="WP_013042083.1">
    <property type="nucleotide sequence ID" value="NC_014008.1"/>
</dbReference>
<dbReference type="STRING" id="583355.Caka_0333"/>
<feature type="binding site" evidence="8">
    <location>
        <position position="22"/>
    </location>
    <ligand>
        <name>GTP</name>
        <dbReference type="ChEBI" id="CHEBI:37565"/>
    </ligand>
</feature>
<dbReference type="KEGG" id="caa:Caka_0333"/>
<dbReference type="OrthoDB" id="9788394at2"/>
<organism evidence="10 11">
    <name type="scientific">Coraliomargarita akajimensis (strain DSM 45221 / IAM 15411 / JCM 23193 / KCTC 12865 / 04OKA010-24)</name>
    <dbReference type="NCBI Taxonomy" id="583355"/>
    <lineage>
        <taxon>Bacteria</taxon>
        <taxon>Pseudomonadati</taxon>
        <taxon>Verrucomicrobiota</taxon>
        <taxon>Opitutia</taxon>
        <taxon>Puniceicoccales</taxon>
        <taxon>Coraliomargaritaceae</taxon>
        <taxon>Coraliomargarita</taxon>
    </lineage>
</organism>
<evidence type="ECO:0000256" key="4">
    <source>
        <dbReference type="ARBA" id="ARBA00022741"/>
    </source>
</evidence>
<keyword evidence="6 8" id="KW-0342">GTP-binding</keyword>
<name>D5EMF2_CORAD</name>
<evidence type="ECO:0000259" key="9">
    <source>
        <dbReference type="Pfam" id="PF12804"/>
    </source>
</evidence>
<dbReference type="GO" id="GO:0006777">
    <property type="term" value="P:Mo-molybdopterin cofactor biosynthetic process"/>
    <property type="evidence" value="ECO:0007669"/>
    <property type="project" value="UniProtKB-KW"/>
</dbReference>
<keyword evidence="1 8" id="KW-0963">Cytoplasm</keyword>
<dbReference type="InterPro" id="IPR013482">
    <property type="entry name" value="Molybde_CF_guanTrfase"/>
</dbReference>
<dbReference type="CDD" id="cd02503">
    <property type="entry name" value="MobA"/>
    <property type="match status" value="1"/>
</dbReference>
<dbReference type="InterPro" id="IPR029044">
    <property type="entry name" value="Nucleotide-diphossugar_trans"/>
</dbReference>
<evidence type="ECO:0000313" key="10">
    <source>
        <dbReference type="EMBL" id="ADE53358.1"/>
    </source>
</evidence>
<keyword evidence="2 8" id="KW-0808">Transferase</keyword>
<keyword evidence="11" id="KW-1185">Reference proteome</keyword>
<keyword evidence="5 8" id="KW-0460">Magnesium</keyword>
<reference evidence="10 11" key="1">
    <citation type="journal article" date="2010" name="Stand. Genomic Sci.">
        <title>Complete genome sequence of Coraliomargarita akajimensis type strain (04OKA010-24).</title>
        <authorList>
            <person name="Mavromatis K."/>
            <person name="Abt B."/>
            <person name="Brambilla E."/>
            <person name="Lapidus A."/>
            <person name="Copeland A."/>
            <person name="Deshpande S."/>
            <person name="Nolan M."/>
            <person name="Lucas S."/>
            <person name="Tice H."/>
            <person name="Cheng J.F."/>
            <person name="Han C."/>
            <person name="Detter J.C."/>
            <person name="Woyke T."/>
            <person name="Goodwin L."/>
            <person name="Pitluck S."/>
            <person name="Held B."/>
            <person name="Brettin T."/>
            <person name="Tapia R."/>
            <person name="Ivanova N."/>
            <person name="Mikhailova N."/>
            <person name="Pati A."/>
            <person name="Liolios K."/>
            <person name="Chen A."/>
            <person name="Palaniappan K."/>
            <person name="Land M."/>
            <person name="Hauser L."/>
            <person name="Chang Y.J."/>
            <person name="Jeffries C.D."/>
            <person name="Rohde M."/>
            <person name="Goker M."/>
            <person name="Bristow J."/>
            <person name="Eisen J.A."/>
            <person name="Markowitz V."/>
            <person name="Hugenholtz P."/>
            <person name="Klenk H.P."/>
            <person name="Kyrpides N.C."/>
        </authorList>
    </citation>
    <scope>NUCLEOTIDE SEQUENCE [LARGE SCALE GENOMIC DNA]</scope>
    <source>
        <strain evidence="11">DSM 45221 / IAM 15411 / JCM 23193 / KCTC 12865</strain>
    </source>
</reference>
<comment type="catalytic activity">
    <reaction evidence="8">
        <text>Mo-molybdopterin + GTP + H(+) = Mo-molybdopterin guanine dinucleotide + diphosphate</text>
        <dbReference type="Rhea" id="RHEA:34243"/>
        <dbReference type="ChEBI" id="CHEBI:15378"/>
        <dbReference type="ChEBI" id="CHEBI:33019"/>
        <dbReference type="ChEBI" id="CHEBI:37565"/>
        <dbReference type="ChEBI" id="CHEBI:71302"/>
        <dbReference type="ChEBI" id="CHEBI:71310"/>
        <dbReference type="EC" id="2.7.7.77"/>
    </reaction>
</comment>
<accession>D5EMF2</accession>
<dbReference type="AlphaFoldDB" id="D5EMF2"/>
<dbReference type="EMBL" id="CP001998">
    <property type="protein sequence ID" value="ADE53358.1"/>
    <property type="molecule type" value="Genomic_DNA"/>
</dbReference>
<feature type="binding site" evidence="8">
    <location>
        <position position="100"/>
    </location>
    <ligand>
        <name>Mg(2+)</name>
        <dbReference type="ChEBI" id="CHEBI:18420"/>
    </ligand>
</feature>
<dbReference type="GO" id="GO:0005737">
    <property type="term" value="C:cytoplasm"/>
    <property type="evidence" value="ECO:0007669"/>
    <property type="project" value="UniProtKB-SubCell"/>
</dbReference>
<evidence type="ECO:0000256" key="1">
    <source>
        <dbReference type="ARBA" id="ARBA00022490"/>
    </source>
</evidence>
<feature type="binding site" evidence="8">
    <location>
        <position position="100"/>
    </location>
    <ligand>
        <name>GTP</name>
        <dbReference type="ChEBI" id="CHEBI:37565"/>
    </ligand>
</feature>
<dbReference type="Pfam" id="PF12804">
    <property type="entry name" value="NTP_transf_3"/>
    <property type="match status" value="1"/>
</dbReference>
<evidence type="ECO:0000256" key="2">
    <source>
        <dbReference type="ARBA" id="ARBA00022679"/>
    </source>
</evidence>
<comment type="subcellular location">
    <subcellularLocation>
        <location evidence="8">Cytoplasm</location>
    </subcellularLocation>
</comment>
<comment type="function">
    <text evidence="8">Transfers a GMP moiety from GTP to Mo-molybdopterin (Mo-MPT) cofactor (Moco or molybdenum cofactor) to form Mo-molybdopterin guanine dinucleotide (Mo-MGD) cofactor.</text>
</comment>
<evidence type="ECO:0000256" key="6">
    <source>
        <dbReference type="ARBA" id="ARBA00023134"/>
    </source>
</evidence>
<feature type="domain" description="MobA-like NTP transferase" evidence="9">
    <location>
        <begin position="7"/>
        <end position="157"/>
    </location>
</feature>
<dbReference type="eggNOG" id="COG0746">
    <property type="taxonomic scope" value="Bacteria"/>
</dbReference>
<dbReference type="HOGENOM" id="CLU_055597_2_2_0"/>
<dbReference type="PANTHER" id="PTHR19136">
    <property type="entry name" value="MOLYBDENUM COFACTOR GUANYLYLTRANSFERASE"/>
    <property type="match status" value="1"/>
</dbReference>
<keyword evidence="3 8" id="KW-0479">Metal-binding</keyword>
<dbReference type="EC" id="2.7.7.77" evidence="8"/>